<gene>
    <name evidence="4" type="primary">prsA_1</name>
    <name evidence="4" type="ORF">R28058_02871</name>
</gene>
<dbReference type="EMBL" id="CEKZ01000003">
    <property type="protein sequence ID" value="CEQ02554.1"/>
    <property type="molecule type" value="Genomic_DNA"/>
</dbReference>
<sequence length="333" mass="38038">MDKENKKKSINKNIVIFAAVLILGVGTAFYMGKQKGRTLPATSRHYNSNKVVATVGDVKITEKDLKNRMEPIFYMNGKNKMTDEQIDKYEQSMIDYMTTTEMLYQEGVKNKVKLDTKEIDSQYSAFMTSITQTFGMDEENFLKEFGLTKEEIKKSVEKEAIAAKYIDEESKVTDKEVEEYFNKNKKDLNEIKASHILIKNIDENGKKLDDAKIKENKKLAESILKKALEGENFEELAKKYSEDGSAQSGGDLGFFSKGAMVAEFEKAAFGLNKGEIYPKLVETQFGYHIIKKTDEKEKSFDEIKDSLTKQLVAEKQDALIQKLTKEYKVDVKK</sequence>
<keyword evidence="1" id="KW-0697">Rotamase</keyword>
<feature type="domain" description="PpiC" evidence="3">
    <location>
        <begin position="188"/>
        <end position="294"/>
    </location>
</feature>
<dbReference type="GO" id="GO:0003755">
    <property type="term" value="F:peptidyl-prolyl cis-trans isomerase activity"/>
    <property type="evidence" value="ECO:0007669"/>
    <property type="project" value="UniProtKB-KW"/>
</dbReference>
<dbReference type="InterPro" id="IPR027304">
    <property type="entry name" value="Trigger_fact/SurA_dom_sf"/>
</dbReference>
<dbReference type="InterPro" id="IPR050245">
    <property type="entry name" value="PrsA_foldase"/>
</dbReference>
<keyword evidence="1 4" id="KW-0413">Isomerase</keyword>
<dbReference type="EC" id="5.2.1.8" evidence="4"/>
<dbReference type="InterPro" id="IPR023058">
    <property type="entry name" value="PPIase_PpiC_CS"/>
</dbReference>
<dbReference type="SUPFAM" id="SSF109998">
    <property type="entry name" value="Triger factor/SurA peptide-binding domain-like"/>
    <property type="match status" value="1"/>
</dbReference>
<feature type="transmembrane region" description="Helical" evidence="2">
    <location>
        <begin position="12"/>
        <end position="32"/>
    </location>
</feature>
<dbReference type="Gene3D" id="3.10.50.40">
    <property type="match status" value="1"/>
</dbReference>
<evidence type="ECO:0000256" key="1">
    <source>
        <dbReference type="PROSITE-ProRule" id="PRU00278"/>
    </source>
</evidence>
<dbReference type="PROSITE" id="PS50198">
    <property type="entry name" value="PPIC_PPIASE_2"/>
    <property type="match status" value="1"/>
</dbReference>
<keyword evidence="2" id="KW-0472">Membrane</keyword>
<dbReference type="Gene3D" id="1.10.4030.10">
    <property type="entry name" value="Porin chaperone SurA, peptide-binding domain"/>
    <property type="match status" value="1"/>
</dbReference>
<dbReference type="RefSeq" id="WP_055334853.1">
    <property type="nucleotide sequence ID" value="NZ_CDNF01000003.1"/>
</dbReference>
<dbReference type="SUPFAM" id="SSF54534">
    <property type="entry name" value="FKBP-like"/>
    <property type="match status" value="1"/>
</dbReference>
<dbReference type="InterPro" id="IPR000297">
    <property type="entry name" value="PPIase_PpiC"/>
</dbReference>
<protein>
    <submittedName>
        <fullName evidence="4">Peptidyl-prolyl cis-trans isomerase</fullName>
        <ecNumber evidence="4">5.2.1.8</ecNumber>
    </submittedName>
</protein>
<proteinExistence type="predicted"/>
<keyword evidence="2" id="KW-1133">Transmembrane helix</keyword>
<dbReference type="OrthoDB" id="14196at2"/>
<dbReference type="InterPro" id="IPR046357">
    <property type="entry name" value="PPIase_dom_sf"/>
</dbReference>
<dbReference type="PANTHER" id="PTHR47245:SF2">
    <property type="entry name" value="PEPTIDYL-PROLYL CIS-TRANS ISOMERASE HP_0175-RELATED"/>
    <property type="match status" value="1"/>
</dbReference>
<evidence type="ECO:0000256" key="2">
    <source>
        <dbReference type="SAM" id="Phobius"/>
    </source>
</evidence>
<keyword evidence="2" id="KW-0812">Transmembrane</keyword>
<evidence type="ECO:0000313" key="4">
    <source>
        <dbReference type="EMBL" id="CEQ02554.1"/>
    </source>
</evidence>
<name>A0A0C7QL80_PARSO</name>
<reference evidence="4 5" key="1">
    <citation type="submission" date="2015-01" db="EMBL/GenBank/DDBJ databases">
        <authorList>
            <person name="Aslett A.Martin."/>
            <person name="De Silva Nishadi"/>
        </authorList>
    </citation>
    <scope>NUCLEOTIDE SEQUENCE [LARGE SCALE GENOMIC DNA]</scope>
    <source>
        <strain evidence="4 5">R28058</strain>
    </source>
</reference>
<evidence type="ECO:0000259" key="3">
    <source>
        <dbReference type="PROSITE" id="PS50198"/>
    </source>
</evidence>
<organism evidence="4 5">
    <name type="scientific">Paraclostridium sordellii</name>
    <name type="common">Clostridium sordellii</name>
    <dbReference type="NCBI Taxonomy" id="1505"/>
    <lineage>
        <taxon>Bacteria</taxon>
        <taxon>Bacillati</taxon>
        <taxon>Bacillota</taxon>
        <taxon>Clostridia</taxon>
        <taxon>Peptostreptococcales</taxon>
        <taxon>Peptostreptococcaceae</taxon>
        <taxon>Paraclostridium</taxon>
    </lineage>
</organism>
<dbReference type="PROSITE" id="PS01096">
    <property type="entry name" value="PPIC_PPIASE_1"/>
    <property type="match status" value="1"/>
</dbReference>
<evidence type="ECO:0000313" key="5">
    <source>
        <dbReference type="Proteomes" id="UP000049127"/>
    </source>
</evidence>
<dbReference type="PANTHER" id="PTHR47245">
    <property type="entry name" value="PEPTIDYLPROLYL ISOMERASE"/>
    <property type="match status" value="1"/>
</dbReference>
<dbReference type="AlphaFoldDB" id="A0A0C7QL80"/>
<accession>A0A0C7QL80</accession>
<dbReference type="Pfam" id="PF13616">
    <property type="entry name" value="Rotamase_3"/>
    <property type="match status" value="1"/>
</dbReference>
<dbReference type="Proteomes" id="UP000049127">
    <property type="component" value="Unassembled WGS sequence"/>
</dbReference>